<dbReference type="InterPro" id="IPR015946">
    <property type="entry name" value="KH_dom-like_a/b"/>
</dbReference>
<feature type="compositionally biased region" description="Acidic residues" evidence="3">
    <location>
        <begin position="127"/>
        <end position="148"/>
    </location>
</feature>
<dbReference type="Proteomes" id="UP000193391">
    <property type="component" value="Unassembled WGS sequence"/>
</dbReference>
<evidence type="ECO:0000256" key="2">
    <source>
        <dbReference type="HAMAP-Rule" id="MF_00003"/>
    </source>
</evidence>
<dbReference type="NCBIfam" id="NF001802">
    <property type="entry name" value="PRK00521.2-5"/>
    <property type="match status" value="1"/>
</dbReference>
<dbReference type="OrthoDB" id="9805051at2"/>
<dbReference type="PROSITE" id="PS01319">
    <property type="entry name" value="RBFA"/>
    <property type="match status" value="1"/>
</dbReference>
<evidence type="ECO:0000256" key="1">
    <source>
        <dbReference type="ARBA" id="ARBA00022517"/>
    </source>
</evidence>
<comment type="similarity">
    <text evidence="2">Belongs to the RbfA family.</text>
</comment>
<comment type="subcellular location">
    <subcellularLocation>
        <location evidence="2">Cytoplasm</location>
    </subcellularLocation>
</comment>
<dbReference type="SUPFAM" id="SSF89919">
    <property type="entry name" value="Ribosome-binding factor A, RbfA"/>
    <property type="match status" value="1"/>
</dbReference>
<dbReference type="InterPro" id="IPR020053">
    <property type="entry name" value="Ribosome-bd_factorA_CS"/>
</dbReference>
<keyword evidence="1 2" id="KW-0690">Ribosome biogenesis</keyword>
<dbReference type="GO" id="GO:0043024">
    <property type="term" value="F:ribosomal small subunit binding"/>
    <property type="evidence" value="ECO:0007669"/>
    <property type="project" value="TreeGrafter"/>
</dbReference>
<dbReference type="PANTHER" id="PTHR33515:SF1">
    <property type="entry name" value="RIBOSOME-BINDING FACTOR A, CHLOROPLASTIC-RELATED"/>
    <property type="match status" value="1"/>
</dbReference>
<evidence type="ECO:0000256" key="3">
    <source>
        <dbReference type="SAM" id="MobiDB-lite"/>
    </source>
</evidence>
<dbReference type="NCBIfam" id="TIGR00082">
    <property type="entry name" value="rbfA"/>
    <property type="match status" value="1"/>
</dbReference>
<dbReference type="EMBL" id="JFKA01000001">
    <property type="protein sequence ID" value="OSQ40326.1"/>
    <property type="molecule type" value="Genomic_DNA"/>
</dbReference>
<proteinExistence type="inferred from homology"/>
<dbReference type="GO" id="GO:0005829">
    <property type="term" value="C:cytosol"/>
    <property type="evidence" value="ECO:0007669"/>
    <property type="project" value="TreeGrafter"/>
</dbReference>
<feature type="region of interest" description="Disordered" evidence="3">
    <location>
        <begin position="118"/>
        <end position="148"/>
    </location>
</feature>
<comment type="caution">
    <text evidence="4">The sequence shown here is derived from an EMBL/GenBank/DDBJ whole genome shotgun (WGS) entry which is preliminary data.</text>
</comment>
<dbReference type="Gene3D" id="3.30.300.20">
    <property type="match status" value="1"/>
</dbReference>
<protein>
    <recommendedName>
        <fullName evidence="2">Ribosome-binding factor A</fullName>
    </recommendedName>
</protein>
<dbReference type="GO" id="GO:0030490">
    <property type="term" value="P:maturation of SSU-rRNA"/>
    <property type="evidence" value="ECO:0007669"/>
    <property type="project" value="UniProtKB-UniRule"/>
</dbReference>
<dbReference type="AlphaFoldDB" id="A0A1Y2L3C3"/>
<dbReference type="HAMAP" id="MF_00003">
    <property type="entry name" value="RbfA"/>
    <property type="match status" value="1"/>
</dbReference>
<dbReference type="STRING" id="1293891.TMES_00375"/>
<evidence type="ECO:0000313" key="4">
    <source>
        <dbReference type="EMBL" id="OSQ40326.1"/>
    </source>
</evidence>
<dbReference type="Pfam" id="PF02033">
    <property type="entry name" value="RBFA"/>
    <property type="match status" value="1"/>
</dbReference>
<comment type="function">
    <text evidence="2">One of several proteins that assist in the late maturation steps of the functional core of the 30S ribosomal subunit. Associates with free 30S ribosomal subunits (but not with 30S subunits that are part of 70S ribosomes or polysomes). Required for efficient processing of 16S rRNA. May interact with the 5'-terminal helix region of 16S rRNA.</text>
</comment>
<comment type="subunit">
    <text evidence="2">Monomer. Binds 30S ribosomal subunits, but not 50S ribosomal subunits or 70S ribosomes.</text>
</comment>
<sequence length="148" mass="16365">MPKQPAKGPSQRQLRVAEEIRQALSRALERGDIYDPELTRRPVTVTKVDLSPDMRNAMVSVTPLGGGDAKPTLDALKRQKGVLRSHVANSVHVKYVPVLRFLEDTSFDISDNIGALLRDPHVAQDLTPDDDDDASSDTDADDYDKEDD</sequence>
<dbReference type="RefSeq" id="WP_085578374.1">
    <property type="nucleotide sequence ID" value="NZ_JFKA01000001.1"/>
</dbReference>
<name>A0A1Y2L3C3_9PROT</name>
<keyword evidence="2" id="KW-0963">Cytoplasm</keyword>
<organism evidence="4 5">
    <name type="scientific">Thalassospira mesophila</name>
    <dbReference type="NCBI Taxonomy" id="1293891"/>
    <lineage>
        <taxon>Bacteria</taxon>
        <taxon>Pseudomonadati</taxon>
        <taxon>Pseudomonadota</taxon>
        <taxon>Alphaproteobacteria</taxon>
        <taxon>Rhodospirillales</taxon>
        <taxon>Thalassospiraceae</taxon>
        <taxon>Thalassospira</taxon>
    </lineage>
</organism>
<dbReference type="InterPro" id="IPR000238">
    <property type="entry name" value="RbfA"/>
</dbReference>
<gene>
    <name evidence="2" type="primary">rbfA</name>
    <name evidence="4" type="ORF">TMES_00375</name>
</gene>
<dbReference type="PANTHER" id="PTHR33515">
    <property type="entry name" value="RIBOSOME-BINDING FACTOR A, CHLOROPLASTIC-RELATED"/>
    <property type="match status" value="1"/>
</dbReference>
<accession>A0A1Y2L3C3</accession>
<reference evidence="4 5" key="1">
    <citation type="submission" date="2014-03" db="EMBL/GenBank/DDBJ databases">
        <title>The draft genome sequence of Thalassospira mesophila JCM 18969.</title>
        <authorList>
            <person name="Lai Q."/>
            <person name="Shao Z."/>
        </authorList>
    </citation>
    <scope>NUCLEOTIDE SEQUENCE [LARGE SCALE GENOMIC DNA]</scope>
    <source>
        <strain evidence="4 5">JCM 18969</strain>
    </source>
</reference>
<evidence type="ECO:0000313" key="5">
    <source>
        <dbReference type="Proteomes" id="UP000193391"/>
    </source>
</evidence>
<keyword evidence="5" id="KW-1185">Reference proteome</keyword>
<dbReference type="InterPro" id="IPR023799">
    <property type="entry name" value="RbfA_dom_sf"/>
</dbReference>